<name>A0ABR3EUF5_9AGAR</name>
<proteinExistence type="predicted"/>
<feature type="non-terminal residue" evidence="3">
    <location>
        <position position="1"/>
    </location>
</feature>
<feature type="region of interest" description="Disordered" evidence="1">
    <location>
        <begin position="50"/>
        <end position="69"/>
    </location>
</feature>
<evidence type="ECO:0000256" key="1">
    <source>
        <dbReference type="SAM" id="MobiDB-lite"/>
    </source>
</evidence>
<dbReference type="Proteomes" id="UP001465976">
    <property type="component" value="Unassembled WGS sequence"/>
</dbReference>
<keyword evidence="4" id="KW-1185">Reference proteome</keyword>
<organism evidence="3 4">
    <name type="scientific">Marasmius crinis-equi</name>
    <dbReference type="NCBI Taxonomy" id="585013"/>
    <lineage>
        <taxon>Eukaryota</taxon>
        <taxon>Fungi</taxon>
        <taxon>Dikarya</taxon>
        <taxon>Basidiomycota</taxon>
        <taxon>Agaricomycotina</taxon>
        <taxon>Agaricomycetes</taxon>
        <taxon>Agaricomycetidae</taxon>
        <taxon>Agaricales</taxon>
        <taxon>Marasmiineae</taxon>
        <taxon>Marasmiaceae</taxon>
        <taxon>Marasmius</taxon>
    </lineage>
</organism>
<reference evidence="3 4" key="1">
    <citation type="submission" date="2024-02" db="EMBL/GenBank/DDBJ databases">
        <title>A draft genome for the cacao thread blight pathogen Marasmius crinis-equi.</title>
        <authorList>
            <person name="Cohen S.P."/>
            <person name="Baruah I.K."/>
            <person name="Amoako-Attah I."/>
            <person name="Bukari Y."/>
            <person name="Meinhardt L.W."/>
            <person name="Bailey B.A."/>
        </authorList>
    </citation>
    <scope>NUCLEOTIDE SEQUENCE [LARGE SCALE GENOMIC DNA]</scope>
    <source>
        <strain evidence="3 4">GH-76</strain>
    </source>
</reference>
<sequence>LVTPERLNVGATVGITGGVGFLLLAVIMLLFLRRRKQNRQMRQLLNLTIPHPLPPPPSPPAVEFKSHMPPAGTLASKMQALVRQCSPSSEFRDQSTTEMQESQEQPAIPGLTNIDRIEAQLSTVLRRLAVLETAEADQAPPDYVSTYGPC</sequence>
<keyword evidence="2" id="KW-1133">Transmembrane helix</keyword>
<feature type="region of interest" description="Disordered" evidence="1">
    <location>
        <begin position="87"/>
        <end position="110"/>
    </location>
</feature>
<protein>
    <submittedName>
        <fullName evidence="3">Uncharacterized protein</fullName>
    </submittedName>
</protein>
<evidence type="ECO:0000256" key="2">
    <source>
        <dbReference type="SAM" id="Phobius"/>
    </source>
</evidence>
<feature type="transmembrane region" description="Helical" evidence="2">
    <location>
        <begin position="12"/>
        <end position="32"/>
    </location>
</feature>
<evidence type="ECO:0000313" key="3">
    <source>
        <dbReference type="EMBL" id="KAL0566531.1"/>
    </source>
</evidence>
<dbReference type="CDD" id="cd12087">
    <property type="entry name" value="TM_EGFR-like"/>
    <property type="match status" value="1"/>
</dbReference>
<dbReference type="EMBL" id="JBAHYK010001868">
    <property type="protein sequence ID" value="KAL0566531.1"/>
    <property type="molecule type" value="Genomic_DNA"/>
</dbReference>
<gene>
    <name evidence="3" type="ORF">V5O48_015480</name>
</gene>
<feature type="compositionally biased region" description="Pro residues" evidence="1">
    <location>
        <begin position="51"/>
        <end position="60"/>
    </location>
</feature>
<keyword evidence="2" id="KW-0472">Membrane</keyword>
<comment type="caution">
    <text evidence="3">The sequence shown here is derived from an EMBL/GenBank/DDBJ whole genome shotgun (WGS) entry which is preliminary data.</text>
</comment>
<accession>A0ABR3EUF5</accession>
<keyword evidence="2" id="KW-0812">Transmembrane</keyword>
<evidence type="ECO:0000313" key="4">
    <source>
        <dbReference type="Proteomes" id="UP001465976"/>
    </source>
</evidence>
<feature type="compositionally biased region" description="Low complexity" evidence="1">
    <location>
        <begin position="96"/>
        <end position="105"/>
    </location>
</feature>